<dbReference type="CDD" id="cd01949">
    <property type="entry name" value="GGDEF"/>
    <property type="match status" value="1"/>
</dbReference>
<dbReference type="InterPro" id="IPR005330">
    <property type="entry name" value="MHYT_dom"/>
</dbReference>
<dbReference type="GO" id="GO:0016301">
    <property type="term" value="F:kinase activity"/>
    <property type="evidence" value="ECO:0007669"/>
    <property type="project" value="UniProtKB-KW"/>
</dbReference>
<keyword evidence="4" id="KW-0067">ATP-binding</keyword>
<dbReference type="SUPFAM" id="SSF55073">
    <property type="entry name" value="Nucleotide cyclase"/>
    <property type="match status" value="1"/>
</dbReference>
<dbReference type="Pfam" id="PF03707">
    <property type="entry name" value="MHYT"/>
    <property type="match status" value="3"/>
</dbReference>
<keyword evidence="7" id="KW-0812">Transmembrane</keyword>
<dbReference type="PANTHER" id="PTHR44757:SF2">
    <property type="entry name" value="BIOFILM ARCHITECTURE MAINTENANCE PROTEIN MBAA"/>
    <property type="match status" value="1"/>
</dbReference>
<dbReference type="InterPro" id="IPR052155">
    <property type="entry name" value="Biofilm_reg_signaling"/>
</dbReference>
<dbReference type="InterPro" id="IPR013767">
    <property type="entry name" value="PAS_fold"/>
</dbReference>
<evidence type="ECO:0000256" key="2">
    <source>
        <dbReference type="ARBA" id="ARBA00022741"/>
    </source>
</evidence>
<dbReference type="InterPro" id="IPR029787">
    <property type="entry name" value="Nucleotide_cyclase"/>
</dbReference>
<dbReference type="PROSITE" id="PS50924">
    <property type="entry name" value="MHYT"/>
    <property type="match status" value="1"/>
</dbReference>
<feature type="transmembrane region" description="Helical" evidence="7">
    <location>
        <begin position="230"/>
        <end position="254"/>
    </location>
</feature>
<evidence type="ECO:0000256" key="7">
    <source>
        <dbReference type="PROSITE-ProRule" id="PRU00244"/>
    </source>
</evidence>
<organism evidence="13 14">
    <name type="scientific">Candidatus Dactylopiibacterium carminicum</name>
    <dbReference type="NCBI Taxonomy" id="857335"/>
    <lineage>
        <taxon>Bacteria</taxon>
        <taxon>Pseudomonadati</taxon>
        <taxon>Pseudomonadota</taxon>
        <taxon>Betaproteobacteria</taxon>
        <taxon>Rhodocyclales</taxon>
        <taxon>Rhodocyclaceae</taxon>
        <taxon>Candidatus Dactylopiibacterium</taxon>
    </lineage>
</organism>
<dbReference type="PROSITE" id="PS50112">
    <property type="entry name" value="PAS"/>
    <property type="match status" value="1"/>
</dbReference>
<reference evidence="12 15" key="1">
    <citation type="submission" date="2016-08" db="EMBL/GenBank/DDBJ databases">
        <title>Candidatus Dactylopiibacterium carminicum genome sequence.</title>
        <authorList>
            <person name="Ramirez-Puebla S.T."/>
            <person name="Ormeno-Orrillo E."/>
            <person name="Vera-Ponce De Leon A."/>
            <person name="Luis L."/>
            <person name="Sanchez-Flores A."/>
            <person name="Monica R."/>
            <person name="Martinez-Romero E."/>
        </authorList>
    </citation>
    <scope>NUCLEOTIDE SEQUENCE [LARGE SCALE GENOMIC DNA]</scope>
    <source>
        <strain evidence="12">END1</strain>
    </source>
</reference>
<sequence length="559" mass="61837">MLMLERFFWMGETPSLLMLGAYDFRLVTLSVLISILICSIAMQIAGIAREIRTPSYRHLTLLTGSVAQGIGIWSMHFIGMLAFSLCTAINYNVALTAVSIVPAVLAFWIALEMLAREHVDRYQLMAGGVLMGAGIGEMHYVGMAAMEMAPQLRYDPRWFIASLVVSVTFAWFALWLRFGLRQHGRLAKPVITMLSGVVLGLAVAAMHYVAMGAARFVGEDDPGYVHELDIDLVLTITIVTLVLASAVLAGNLFLRFHMLYKQLRLSESCQKAIFDTAVDGVITIDPRGTMLSVNPSVTRLFGWMPEEMIGNNVTMLMPEPHHSHHAQYLNSYLGGGPARVIGIGRETTAKRRDGTVFPIRLAVGEVRVDDQIFFVGFIADISEQKRFEELLEREATQDPLTGLANRRQLSILLPRSIGRTYRSGDPMALLFIDLDGFKKVNDSFGHEAGDELLKVIARRLQQLVRGTDLVVRLAGDEFVIVLEGLKRDDDASRLAEKALAEICLPIDLGHNRVRVGASIAVAIYRPGCELSADTLLQKADETMYQVKKDGKGRIAIIDC</sequence>
<evidence type="ECO:0000256" key="5">
    <source>
        <dbReference type="ARBA" id="ARBA00059827"/>
    </source>
</evidence>
<dbReference type="SMART" id="SM00267">
    <property type="entry name" value="GGDEF"/>
    <property type="match status" value="1"/>
</dbReference>
<feature type="transmembrane region" description="Helical" evidence="7">
    <location>
        <begin position="59"/>
        <end position="83"/>
    </location>
</feature>
<dbReference type="GO" id="GO:0006355">
    <property type="term" value="P:regulation of DNA-templated transcription"/>
    <property type="evidence" value="ECO:0007669"/>
    <property type="project" value="InterPro"/>
</dbReference>
<feature type="domain" description="MHYT" evidence="11">
    <location>
        <begin position="22"/>
        <end position="217"/>
    </location>
</feature>
<evidence type="ECO:0000256" key="3">
    <source>
        <dbReference type="ARBA" id="ARBA00022777"/>
    </source>
</evidence>
<keyword evidence="1" id="KW-0808">Transferase</keyword>
<dbReference type="NCBIfam" id="TIGR00229">
    <property type="entry name" value="sensory_box"/>
    <property type="match status" value="1"/>
</dbReference>
<evidence type="ECO:0000259" key="8">
    <source>
        <dbReference type="PROSITE" id="PS50112"/>
    </source>
</evidence>
<feature type="transmembrane region" description="Helical" evidence="7">
    <location>
        <begin position="158"/>
        <end position="178"/>
    </location>
</feature>
<evidence type="ECO:0000313" key="13">
    <source>
        <dbReference type="EMBL" id="PAS92997.1"/>
    </source>
</evidence>
<evidence type="ECO:0000313" key="12">
    <source>
        <dbReference type="EMBL" id="KAF7600695.1"/>
    </source>
</evidence>
<dbReference type="InterPro" id="IPR043128">
    <property type="entry name" value="Rev_trsase/Diguanyl_cyclase"/>
</dbReference>
<dbReference type="PANTHER" id="PTHR44757">
    <property type="entry name" value="DIGUANYLATE CYCLASE DGCP"/>
    <property type="match status" value="1"/>
</dbReference>
<feature type="domain" description="PAS" evidence="8">
    <location>
        <begin position="266"/>
        <end position="336"/>
    </location>
</feature>
<accession>A0A272ESD7</accession>
<evidence type="ECO:0000313" key="14">
    <source>
        <dbReference type="Proteomes" id="UP000216107"/>
    </source>
</evidence>
<dbReference type="Proteomes" id="UP000216107">
    <property type="component" value="Unassembled WGS sequence"/>
</dbReference>
<dbReference type="Proteomes" id="UP000623509">
    <property type="component" value="Unassembled WGS sequence"/>
</dbReference>
<dbReference type="NCBIfam" id="TIGR00254">
    <property type="entry name" value="GGDEF"/>
    <property type="match status" value="1"/>
</dbReference>
<feature type="transmembrane region" description="Helical" evidence="7">
    <location>
        <begin position="24"/>
        <end position="47"/>
    </location>
</feature>
<keyword evidence="3" id="KW-0418">Kinase</keyword>
<proteinExistence type="predicted"/>
<comment type="function">
    <text evidence="5">Putative oxygen sensor; modulates the activity of FixJ, a transcriptional activator of nitrogen fixation fixK gene. FixL probably acts as a kinase that phosphorylates FixJ.</text>
</comment>
<name>A0A272ESD7_9RHOO</name>
<dbReference type="InterPro" id="IPR000014">
    <property type="entry name" value="PAS"/>
</dbReference>
<dbReference type="OrthoDB" id="9812260at2"/>
<feature type="transmembrane region" description="Helical" evidence="7">
    <location>
        <begin position="123"/>
        <end position="146"/>
    </location>
</feature>
<evidence type="ECO:0000256" key="1">
    <source>
        <dbReference type="ARBA" id="ARBA00022679"/>
    </source>
</evidence>
<dbReference type="FunFam" id="3.30.450.20:FF:000060">
    <property type="entry name" value="Sensor protein FixL"/>
    <property type="match status" value="1"/>
</dbReference>
<dbReference type="CDD" id="cd00130">
    <property type="entry name" value="PAS"/>
    <property type="match status" value="1"/>
</dbReference>
<evidence type="ECO:0000259" key="9">
    <source>
        <dbReference type="PROSITE" id="PS50113"/>
    </source>
</evidence>
<evidence type="ECO:0000259" key="10">
    <source>
        <dbReference type="PROSITE" id="PS50887"/>
    </source>
</evidence>
<dbReference type="SUPFAM" id="SSF55785">
    <property type="entry name" value="PYP-like sensor domain (PAS domain)"/>
    <property type="match status" value="1"/>
</dbReference>
<feature type="domain" description="GGDEF" evidence="10">
    <location>
        <begin position="425"/>
        <end position="559"/>
    </location>
</feature>
<dbReference type="SMART" id="SM00091">
    <property type="entry name" value="PAS"/>
    <property type="match status" value="1"/>
</dbReference>
<reference evidence="13 14" key="2">
    <citation type="submission" date="2017-07" db="EMBL/GenBank/DDBJ databases">
        <title>Candidatus Dactylopiibacterium carminicum, a nitrogen-fixing symbiont of the cochineal insect Dactylopius coccus and Dactylopius opuntiae (Hemiptera: Coccoidea: Dactylopiidae).</title>
        <authorList>
            <person name="Vera A."/>
        </authorList>
    </citation>
    <scope>NUCLEOTIDE SEQUENCE [LARGE SCALE GENOMIC DNA]</scope>
    <source>
        <strain evidence="13 14">NFDCM</strain>
    </source>
</reference>
<keyword evidence="15" id="KW-1185">Reference proteome</keyword>
<dbReference type="GO" id="GO:0005524">
    <property type="term" value="F:ATP binding"/>
    <property type="evidence" value="ECO:0007669"/>
    <property type="project" value="UniProtKB-KW"/>
</dbReference>
<dbReference type="AlphaFoldDB" id="A0A272ESD7"/>
<feature type="domain" description="PAC" evidence="9">
    <location>
        <begin position="343"/>
        <end position="393"/>
    </location>
</feature>
<feature type="transmembrane region" description="Helical" evidence="7">
    <location>
        <begin position="89"/>
        <end position="111"/>
    </location>
</feature>
<gene>
    <name evidence="12" type="ORF">BGI27_00865</name>
    <name evidence="13" type="ORF">CGU29_09450</name>
</gene>
<dbReference type="GO" id="GO:0016020">
    <property type="term" value="C:membrane"/>
    <property type="evidence" value="ECO:0007669"/>
    <property type="project" value="UniProtKB-UniRule"/>
</dbReference>
<comment type="caution">
    <text evidence="13">The sequence shown here is derived from an EMBL/GenBank/DDBJ whole genome shotgun (WGS) entry which is preliminary data.</text>
</comment>
<dbReference type="Pfam" id="PF00989">
    <property type="entry name" value="PAS"/>
    <property type="match status" value="1"/>
</dbReference>
<dbReference type="InterPro" id="IPR000160">
    <property type="entry name" value="GGDEF_dom"/>
</dbReference>
<dbReference type="PROSITE" id="PS50113">
    <property type="entry name" value="PAC"/>
    <property type="match status" value="1"/>
</dbReference>
<dbReference type="InterPro" id="IPR000700">
    <property type="entry name" value="PAS-assoc_C"/>
</dbReference>
<evidence type="ECO:0000256" key="6">
    <source>
        <dbReference type="ARBA" id="ARBA00070616"/>
    </source>
</evidence>
<dbReference type="Pfam" id="PF00990">
    <property type="entry name" value="GGDEF"/>
    <property type="match status" value="1"/>
</dbReference>
<protein>
    <recommendedName>
        <fullName evidence="6">Sensor protein FixL</fullName>
    </recommendedName>
</protein>
<keyword evidence="7" id="KW-0472">Membrane</keyword>
<dbReference type="EMBL" id="NMRN01000025">
    <property type="protein sequence ID" value="PAS92997.1"/>
    <property type="molecule type" value="Genomic_DNA"/>
</dbReference>
<evidence type="ECO:0000256" key="4">
    <source>
        <dbReference type="ARBA" id="ARBA00022840"/>
    </source>
</evidence>
<keyword evidence="2" id="KW-0547">Nucleotide-binding</keyword>
<dbReference type="EMBL" id="MDUX01000002">
    <property type="protein sequence ID" value="KAF7600695.1"/>
    <property type="molecule type" value="Genomic_DNA"/>
</dbReference>
<evidence type="ECO:0000259" key="11">
    <source>
        <dbReference type="PROSITE" id="PS50924"/>
    </source>
</evidence>
<dbReference type="Gene3D" id="3.30.450.20">
    <property type="entry name" value="PAS domain"/>
    <property type="match status" value="1"/>
</dbReference>
<dbReference type="PROSITE" id="PS50887">
    <property type="entry name" value="GGDEF"/>
    <property type="match status" value="1"/>
</dbReference>
<dbReference type="InterPro" id="IPR035965">
    <property type="entry name" value="PAS-like_dom_sf"/>
</dbReference>
<evidence type="ECO:0000313" key="15">
    <source>
        <dbReference type="Proteomes" id="UP000623509"/>
    </source>
</evidence>
<feature type="transmembrane region" description="Helical" evidence="7">
    <location>
        <begin position="190"/>
        <end position="210"/>
    </location>
</feature>
<dbReference type="Gene3D" id="3.30.70.270">
    <property type="match status" value="1"/>
</dbReference>
<keyword evidence="7" id="KW-1133">Transmembrane helix</keyword>